<dbReference type="RefSeq" id="WP_121057451.1">
    <property type="nucleotide sequence ID" value="NZ_RCDB01000001.1"/>
</dbReference>
<dbReference type="InterPro" id="IPR036412">
    <property type="entry name" value="HAD-like_sf"/>
</dbReference>
<dbReference type="InterPro" id="IPR023214">
    <property type="entry name" value="HAD_sf"/>
</dbReference>
<dbReference type="GO" id="GO:0016787">
    <property type="term" value="F:hydrolase activity"/>
    <property type="evidence" value="ECO:0007669"/>
    <property type="project" value="UniProtKB-KW"/>
</dbReference>
<dbReference type="PANTHER" id="PTHR43316">
    <property type="entry name" value="HYDROLASE, HALOACID DELAHOGENASE-RELATED"/>
    <property type="match status" value="1"/>
</dbReference>
<name>A0A498CC27_9MICO</name>
<evidence type="ECO:0000256" key="1">
    <source>
        <dbReference type="ARBA" id="ARBA00022801"/>
    </source>
</evidence>
<dbReference type="Proteomes" id="UP000273158">
    <property type="component" value="Unassembled WGS sequence"/>
</dbReference>
<dbReference type="PANTHER" id="PTHR43316:SF9">
    <property type="entry name" value="ACID DEHALOGENASE, PUTATIVE (AFU_ORTHOLOGUE AFUA_6G14460)-RELATED"/>
    <property type="match status" value="1"/>
</dbReference>
<evidence type="ECO:0000313" key="3">
    <source>
        <dbReference type="Proteomes" id="UP000273158"/>
    </source>
</evidence>
<proteinExistence type="predicted"/>
<evidence type="ECO:0000313" key="2">
    <source>
        <dbReference type="EMBL" id="RLK52639.1"/>
    </source>
</evidence>
<dbReference type="SFLD" id="SFLDG01129">
    <property type="entry name" value="C1.5:_HAD__Beta-PGM__Phosphata"/>
    <property type="match status" value="1"/>
</dbReference>
<dbReference type="NCBIfam" id="TIGR01493">
    <property type="entry name" value="HAD-SF-IA-v2"/>
    <property type="match status" value="1"/>
</dbReference>
<reference evidence="2 3" key="1">
    <citation type="journal article" date="2015" name="Stand. Genomic Sci.">
        <title>Genomic Encyclopedia of Bacterial and Archaeal Type Strains, Phase III: the genomes of soil and plant-associated and newly described type strains.</title>
        <authorList>
            <person name="Whitman W.B."/>
            <person name="Woyke T."/>
            <person name="Klenk H.P."/>
            <person name="Zhou Y."/>
            <person name="Lilburn T.G."/>
            <person name="Beck B.J."/>
            <person name="De Vos P."/>
            <person name="Vandamme P."/>
            <person name="Eisen J.A."/>
            <person name="Garrity G."/>
            <person name="Hugenholtz P."/>
            <person name="Kyrpides N.C."/>
        </authorList>
    </citation>
    <scope>NUCLEOTIDE SEQUENCE [LARGE SCALE GENOMIC DNA]</scope>
    <source>
        <strain evidence="2 3">S2T63</strain>
    </source>
</reference>
<protein>
    <submittedName>
        <fullName evidence="2">2-haloacid dehalogenase/putative hydrolase of the HAD superfamily</fullName>
    </submittedName>
</protein>
<dbReference type="Gene3D" id="3.40.50.1000">
    <property type="entry name" value="HAD superfamily/HAD-like"/>
    <property type="match status" value="1"/>
</dbReference>
<dbReference type="SFLD" id="SFLDS00003">
    <property type="entry name" value="Haloacid_Dehalogenase"/>
    <property type="match status" value="1"/>
</dbReference>
<dbReference type="InterPro" id="IPR051540">
    <property type="entry name" value="S-2-haloacid_dehalogenase"/>
</dbReference>
<dbReference type="Pfam" id="PF00702">
    <property type="entry name" value="Hydrolase"/>
    <property type="match status" value="1"/>
</dbReference>
<dbReference type="Gene3D" id="1.10.150.750">
    <property type="match status" value="1"/>
</dbReference>
<dbReference type="OrthoDB" id="3680851at2"/>
<sequence>MTLDLTAYDALSFDCYGTLIDWEAGIAAVLGPWARRFDATVTDEQVLVAYAGHEAAVEREAPTTLYPDVLREAFRRTGVALGFPVTDADADALGTSVPDWPAFPDSAEALERLQRHYALIILSNVDRESFAGSNRRLGVTFDEILTAQDIGSYKPAPANFAALQTRVGERGWTGRLLHVAQSLFHDHVPAQDAGLPGVWIDRRHAQPGWGATPDPRADVTPDLAFPSMAAFADAVDAASAAR</sequence>
<keyword evidence="3" id="KW-1185">Reference proteome</keyword>
<comment type="caution">
    <text evidence="2">The sequence shown here is derived from an EMBL/GenBank/DDBJ whole genome shotgun (WGS) entry which is preliminary data.</text>
</comment>
<organism evidence="2 3">
    <name type="scientific">Microbacterium telephonicum</name>
    <dbReference type="NCBI Taxonomy" id="1714841"/>
    <lineage>
        <taxon>Bacteria</taxon>
        <taxon>Bacillati</taxon>
        <taxon>Actinomycetota</taxon>
        <taxon>Actinomycetes</taxon>
        <taxon>Micrococcales</taxon>
        <taxon>Microbacteriaceae</taxon>
        <taxon>Microbacterium</taxon>
    </lineage>
</organism>
<keyword evidence="1 2" id="KW-0378">Hydrolase</keyword>
<dbReference type="AlphaFoldDB" id="A0A498CC27"/>
<dbReference type="InterPro" id="IPR006439">
    <property type="entry name" value="HAD-SF_hydro_IA"/>
</dbReference>
<dbReference type="EMBL" id="RCDB01000001">
    <property type="protein sequence ID" value="RLK52639.1"/>
    <property type="molecule type" value="Genomic_DNA"/>
</dbReference>
<dbReference type="SUPFAM" id="SSF56784">
    <property type="entry name" value="HAD-like"/>
    <property type="match status" value="1"/>
</dbReference>
<gene>
    <name evidence="2" type="ORF">C7474_0592</name>
</gene>
<accession>A0A498CC27</accession>